<dbReference type="Proteomes" id="UP000199036">
    <property type="component" value="Unassembled WGS sequence"/>
</dbReference>
<protein>
    <submittedName>
        <fullName evidence="4">Two-component system, LytT family, response regulator</fullName>
    </submittedName>
</protein>
<dbReference type="PROSITE" id="PS50110">
    <property type="entry name" value="RESPONSE_REGULATORY"/>
    <property type="match status" value="1"/>
</dbReference>
<dbReference type="InterPro" id="IPR011006">
    <property type="entry name" value="CheY-like_superfamily"/>
</dbReference>
<evidence type="ECO:0000313" key="5">
    <source>
        <dbReference type="Proteomes" id="UP000199036"/>
    </source>
</evidence>
<dbReference type="STRING" id="913024.SAMN05421741_101259"/>
<accession>A0A1I4WKT5</accession>
<dbReference type="AlphaFoldDB" id="A0A1I4WKT5"/>
<dbReference type="PANTHER" id="PTHR37299">
    <property type="entry name" value="TRANSCRIPTIONAL REGULATOR-RELATED"/>
    <property type="match status" value="1"/>
</dbReference>
<dbReference type="Pfam" id="PF04397">
    <property type="entry name" value="LytTR"/>
    <property type="match status" value="1"/>
</dbReference>
<dbReference type="OrthoDB" id="2168082at2"/>
<name>A0A1I4WKT5_9FLAO</name>
<dbReference type="Gene3D" id="3.40.50.2300">
    <property type="match status" value="1"/>
</dbReference>
<feature type="domain" description="Response regulatory" evidence="2">
    <location>
        <begin position="3"/>
        <end position="115"/>
    </location>
</feature>
<dbReference type="PANTHER" id="PTHR37299:SF1">
    <property type="entry name" value="STAGE 0 SPORULATION PROTEIN A HOMOLOG"/>
    <property type="match status" value="1"/>
</dbReference>
<dbReference type="GO" id="GO:0000156">
    <property type="term" value="F:phosphorelay response regulator activity"/>
    <property type="evidence" value="ECO:0007669"/>
    <property type="project" value="InterPro"/>
</dbReference>
<evidence type="ECO:0000259" key="2">
    <source>
        <dbReference type="PROSITE" id="PS50110"/>
    </source>
</evidence>
<dbReference type="EMBL" id="FOVI01000001">
    <property type="protein sequence ID" value="SFN13599.1"/>
    <property type="molecule type" value="Genomic_DNA"/>
</dbReference>
<dbReference type="Gene3D" id="2.40.50.1020">
    <property type="entry name" value="LytTr DNA-binding domain"/>
    <property type="match status" value="1"/>
</dbReference>
<feature type="modified residue" description="4-aspartylphosphate" evidence="1">
    <location>
        <position position="54"/>
    </location>
</feature>
<dbReference type="InterPro" id="IPR001789">
    <property type="entry name" value="Sig_transdc_resp-reg_receiver"/>
</dbReference>
<dbReference type="Pfam" id="PF00072">
    <property type="entry name" value="Response_reg"/>
    <property type="match status" value="1"/>
</dbReference>
<dbReference type="SUPFAM" id="SSF52172">
    <property type="entry name" value="CheY-like"/>
    <property type="match status" value="1"/>
</dbReference>
<sequence>MIKVLLIDDEKHALVTLAHYLQDFKEIEILESIQDSRLAKERITALKPDIVFLDIEMPYLNGFEVLQQFETLPFKVVFTTAYDQYAIKALKLNALDYILKPIEMDELKQAIDKYHQQELLTTTEQVSNLAKFTMTQMSDTLALSTLKGLIFIKIEDIMYFSASNAYTFVVMNNGDKHLVSKSLAVFEEVLLDNPIFFRVHKSYLINLKFISQYIRGEGGEIIMQDKTSVVLSRNKKQDFLNLFKKI</sequence>
<dbReference type="GO" id="GO:0003677">
    <property type="term" value="F:DNA binding"/>
    <property type="evidence" value="ECO:0007669"/>
    <property type="project" value="InterPro"/>
</dbReference>
<dbReference type="SMART" id="SM00850">
    <property type="entry name" value="LytTR"/>
    <property type="match status" value="1"/>
</dbReference>
<feature type="domain" description="HTH LytTR-type" evidence="3">
    <location>
        <begin position="141"/>
        <end position="245"/>
    </location>
</feature>
<organism evidence="4 5">
    <name type="scientific">Paenimyroides ummariense</name>
    <dbReference type="NCBI Taxonomy" id="913024"/>
    <lineage>
        <taxon>Bacteria</taxon>
        <taxon>Pseudomonadati</taxon>
        <taxon>Bacteroidota</taxon>
        <taxon>Flavobacteriia</taxon>
        <taxon>Flavobacteriales</taxon>
        <taxon>Flavobacteriaceae</taxon>
        <taxon>Paenimyroides</taxon>
    </lineage>
</organism>
<evidence type="ECO:0000259" key="3">
    <source>
        <dbReference type="PROSITE" id="PS50930"/>
    </source>
</evidence>
<dbReference type="InterPro" id="IPR046947">
    <property type="entry name" value="LytR-like"/>
</dbReference>
<dbReference type="RefSeq" id="WP_091517798.1">
    <property type="nucleotide sequence ID" value="NZ_FOVI01000001.1"/>
</dbReference>
<keyword evidence="5" id="KW-1185">Reference proteome</keyword>
<evidence type="ECO:0000313" key="4">
    <source>
        <dbReference type="EMBL" id="SFN13599.1"/>
    </source>
</evidence>
<keyword evidence="1" id="KW-0597">Phosphoprotein</keyword>
<dbReference type="InterPro" id="IPR007492">
    <property type="entry name" value="LytTR_DNA-bd_dom"/>
</dbReference>
<reference evidence="5" key="1">
    <citation type="submission" date="2016-10" db="EMBL/GenBank/DDBJ databases">
        <authorList>
            <person name="Varghese N."/>
            <person name="Submissions S."/>
        </authorList>
    </citation>
    <scope>NUCLEOTIDE SEQUENCE [LARGE SCALE GENOMIC DNA]</scope>
    <source>
        <strain evidence="5">DS-12</strain>
    </source>
</reference>
<dbReference type="SMART" id="SM00448">
    <property type="entry name" value="REC"/>
    <property type="match status" value="1"/>
</dbReference>
<dbReference type="PROSITE" id="PS50930">
    <property type="entry name" value="HTH_LYTTR"/>
    <property type="match status" value="1"/>
</dbReference>
<evidence type="ECO:0000256" key="1">
    <source>
        <dbReference type="PROSITE-ProRule" id="PRU00169"/>
    </source>
</evidence>
<proteinExistence type="predicted"/>
<gene>
    <name evidence="4" type="ORF">SAMN05421741_101259</name>
</gene>